<accession>A0A1C9CFR6</accession>
<keyword evidence="5 10" id="KW-0689">Ribosomal protein</keyword>
<evidence type="ECO:0000256" key="5">
    <source>
        <dbReference type="ARBA" id="ARBA00022980"/>
    </source>
</evidence>
<dbReference type="InterPro" id="IPR018280">
    <property type="entry name" value="Ribosomal_uS3_CS"/>
</dbReference>
<dbReference type="SMART" id="SM00322">
    <property type="entry name" value="KH"/>
    <property type="match status" value="1"/>
</dbReference>
<dbReference type="InterPro" id="IPR009019">
    <property type="entry name" value="KH_sf_prok-type"/>
</dbReference>
<dbReference type="InterPro" id="IPR004044">
    <property type="entry name" value="KH_dom_type_2"/>
</dbReference>
<keyword evidence="6 10" id="KW-0687">Ribonucleoprotein</keyword>
<dbReference type="PANTHER" id="PTHR11760:SF19">
    <property type="entry name" value="SMALL RIBOSOMAL SUBUNIT PROTEIN US3C"/>
    <property type="match status" value="1"/>
</dbReference>
<dbReference type="Gene3D" id="3.30.300.20">
    <property type="match status" value="1"/>
</dbReference>
<dbReference type="GO" id="GO:0003735">
    <property type="term" value="F:structural constituent of ribosome"/>
    <property type="evidence" value="ECO:0007669"/>
    <property type="project" value="InterPro"/>
</dbReference>
<dbReference type="PROSITE" id="PS00548">
    <property type="entry name" value="RIBOSOMAL_S3"/>
    <property type="match status" value="1"/>
</dbReference>
<keyword evidence="4 9" id="KW-0694">RNA-binding</keyword>
<comment type="similarity">
    <text evidence="1 10">Belongs to the universal ribosomal protein uS3 family.</text>
</comment>
<dbReference type="HAMAP" id="MF_01309_B">
    <property type="entry name" value="Ribosomal_uS3_B"/>
    <property type="match status" value="1"/>
</dbReference>
<evidence type="ECO:0000256" key="10">
    <source>
        <dbReference type="RuleBase" id="RU003624"/>
    </source>
</evidence>
<dbReference type="InterPro" id="IPR004087">
    <property type="entry name" value="KH_dom"/>
</dbReference>
<dbReference type="SUPFAM" id="SSF54821">
    <property type="entry name" value="Ribosomal protein S3 C-terminal domain"/>
    <property type="match status" value="1"/>
</dbReference>
<dbReference type="PROSITE" id="PS50823">
    <property type="entry name" value="KH_TYPE_2"/>
    <property type="match status" value="1"/>
</dbReference>
<dbReference type="GO" id="GO:0019843">
    <property type="term" value="F:rRNA binding"/>
    <property type="evidence" value="ECO:0007669"/>
    <property type="project" value="UniProtKB-KW"/>
</dbReference>
<dbReference type="InterPro" id="IPR057258">
    <property type="entry name" value="Ribosomal_uS3"/>
</dbReference>
<gene>
    <name evidence="12" type="primary">rps3</name>
    <name evidence="12" type="ORF">Hrvl_178</name>
</gene>
<dbReference type="GO" id="GO:0006412">
    <property type="term" value="P:translation"/>
    <property type="evidence" value="ECO:0007669"/>
    <property type="project" value="InterPro"/>
</dbReference>
<protein>
    <recommendedName>
        <fullName evidence="7">Small ribosomal subunit protein uS3c</fullName>
    </recommendedName>
    <alternativeName>
        <fullName evidence="8">30S ribosomal protein S3, chloroplastic</fullName>
    </alternativeName>
</protein>
<feature type="domain" description="KH type-2" evidence="11">
    <location>
        <begin position="39"/>
        <end position="109"/>
    </location>
</feature>
<dbReference type="InterPro" id="IPR015946">
    <property type="entry name" value="KH_dom-like_a/b"/>
</dbReference>
<dbReference type="InterPro" id="IPR036419">
    <property type="entry name" value="Ribosomal_S3_C_sf"/>
</dbReference>
<dbReference type="Pfam" id="PF07650">
    <property type="entry name" value="KH_2"/>
    <property type="match status" value="1"/>
</dbReference>
<dbReference type="EMBL" id="KX284723">
    <property type="protein sequence ID" value="AOM67238.1"/>
    <property type="molecule type" value="Genomic_DNA"/>
</dbReference>
<dbReference type="NCBIfam" id="TIGR01009">
    <property type="entry name" value="rpsC_bact"/>
    <property type="match status" value="1"/>
</dbReference>
<organism evidence="12">
    <name type="scientific">Hildenbrandia rivularis</name>
    <dbReference type="NCBI Taxonomy" id="135206"/>
    <lineage>
        <taxon>Eukaryota</taxon>
        <taxon>Rhodophyta</taxon>
        <taxon>Florideophyceae</taxon>
        <taxon>Hildenbrandiophycidae</taxon>
        <taxon>Hildenbrandiales</taxon>
        <taxon>Hildenbrandiaceae</taxon>
        <taxon>Hildenbrandia</taxon>
    </lineage>
</organism>
<evidence type="ECO:0000256" key="9">
    <source>
        <dbReference type="PROSITE-ProRule" id="PRU00118"/>
    </source>
</evidence>
<dbReference type="GO" id="GO:0022627">
    <property type="term" value="C:cytosolic small ribosomal subunit"/>
    <property type="evidence" value="ECO:0007669"/>
    <property type="project" value="TreeGrafter"/>
</dbReference>
<evidence type="ECO:0000256" key="1">
    <source>
        <dbReference type="ARBA" id="ARBA00010761"/>
    </source>
</evidence>
<evidence type="ECO:0000256" key="2">
    <source>
        <dbReference type="ARBA" id="ARBA00011458"/>
    </source>
</evidence>
<dbReference type="Pfam" id="PF00189">
    <property type="entry name" value="Ribosomal_S3_C"/>
    <property type="match status" value="1"/>
</dbReference>
<evidence type="ECO:0000256" key="3">
    <source>
        <dbReference type="ARBA" id="ARBA00022730"/>
    </source>
</evidence>
<dbReference type="SUPFAM" id="SSF54814">
    <property type="entry name" value="Prokaryotic type KH domain (KH-domain type II)"/>
    <property type="match status" value="1"/>
</dbReference>
<name>A0A1C9CFR6_9FLOR</name>
<dbReference type="FunFam" id="3.30.300.20:FF:000001">
    <property type="entry name" value="30S ribosomal protein S3"/>
    <property type="match status" value="1"/>
</dbReference>
<evidence type="ECO:0000256" key="4">
    <source>
        <dbReference type="ARBA" id="ARBA00022884"/>
    </source>
</evidence>
<evidence type="ECO:0000259" key="11">
    <source>
        <dbReference type="PROSITE" id="PS50823"/>
    </source>
</evidence>
<geneLocation type="plastid" evidence="12"/>
<comment type="subunit">
    <text evidence="2">Part of the 30S ribosomal subunit.</text>
</comment>
<dbReference type="RefSeq" id="YP_009297694.1">
    <property type="nucleotide sequence ID" value="NC_031177.1"/>
</dbReference>
<keyword evidence="12" id="KW-0934">Plastid</keyword>
<proteinExistence type="inferred from homology"/>
<dbReference type="GeneID" id="29074250"/>
<evidence type="ECO:0000256" key="7">
    <source>
        <dbReference type="ARBA" id="ARBA00035154"/>
    </source>
</evidence>
<reference evidence="12" key="1">
    <citation type="journal article" date="2016" name="BMC Biol.">
        <title>Parallel evolution of highly conserved plastid genome architecture in red seaweeds and seed plants.</title>
        <authorList>
            <person name="Lee J."/>
            <person name="Cho C.H."/>
            <person name="Park S.I."/>
            <person name="Choi J.W."/>
            <person name="Song H.S."/>
            <person name="West J.A."/>
            <person name="Bhattacharya D."/>
            <person name="Yoon H.S."/>
        </authorList>
    </citation>
    <scope>NUCLEOTIDE SEQUENCE</scope>
</reference>
<dbReference type="PANTHER" id="PTHR11760">
    <property type="entry name" value="30S/40S RIBOSOMAL PROTEIN S3"/>
    <property type="match status" value="1"/>
</dbReference>
<keyword evidence="3" id="KW-0699">rRNA-binding</keyword>
<dbReference type="InterPro" id="IPR005704">
    <property type="entry name" value="Ribosomal_uS3_bac-typ"/>
</dbReference>
<evidence type="ECO:0000256" key="8">
    <source>
        <dbReference type="ARBA" id="ARBA00035473"/>
    </source>
</evidence>
<dbReference type="AlphaFoldDB" id="A0A1C9CFR6"/>
<dbReference type="CDD" id="cd02412">
    <property type="entry name" value="KH-II_30S_S3"/>
    <property type="match status" value="1"/>
</dbReference>
<sequence>MGQKTHPLGFRAIINKNHKSTWFVHIRNYASLLQADYQIRHYIREELRNASISLIKIYRKMHQVEIEIRTAKPGLILGRSGTGINLLRDKLQAQLHKKQQLRVNLIEITEPDENSALIAEFVTQQLEKRVAFRRVIRQAIQRTQKTKVKGIKIQISGRLNGAEIARSEWTLEGKVPLQTLRAKIDYCCKIAKTSYGILGVKVWIFTGEHSK</sequence>
<evidence type="ECO:0000256" key="6">
    <source>
        <dbReference type="ARBA" id="ARBA00023274"/>
    </source>
</evidence>
<dbReference type="InterPro" id="IPR001351">
    <property type="entry name" value="Ribosomal_uS3_C"/>
</dbReference>
<evidence type="ECO:0000313" key="12">
    <source>
        <dbReference type="EMBL" id="AOM67238.1"/>
    </source>
</evidence>
<dbReference type="Gene3D" id="3.30.1140.32">
    <property type="entry name" value="Ribosomal protein S3, C-terminal domain"/>
    <property type="match status" value="1"/>
</dbReference>